<accession>A0A0S4IN62</accession>
<evidence type="ECO:0000313" key="2">
    <source>
        <dbReference type="Proteomes" id="UP000051952"/>
    </source>
</evidence>
<gene>
    <name evidence="1" type="ORF">BSAL_64085</name>
</gene>
<dbReference type="EMBL" id="CYKH01000368">
    <property type="protein sequence ID" value="CUF61392.1"/>
    <property type="molecule type" value="Genomic_DNA"/>
</dbReference>
<keyword evidence="2" id="KW-1185">Reference proteome</keyword>
<name>A0A0S4IN62_BODSA</name>
<proteinExistence type="predicted"/>
<organism evidence="1 2">
    <name type="scientific">Bodo saltans</name>
    <name type="common">Flagellated protozoan</name>
    <dbReference type="NCBI Taxonomy" id="75058"/>
    <lineage>
        <taxon>Eukaryota</taxon>
        <taxon>Discoba</taxon>
        <taxon>Euglenozoa</taxon>
        <taxon>Kinetoplastea</taxon>
        <taxon>Metakinetoplastina</taxon>
        <taxon>Eubodonida</taxon>
        <taxon>Bodonidae</taxon>
        <taxon>Bodo</taxon>
    </lineage>
</organism>
<dbReference type="Proteomes" id="UP000051952">
    <property type="component" value="Unassembled WGS sequence"/>
</dbReference>
<sequence>MLSPYPPSDLDEELVAATLQAFNLDDETISGIVRNIRSQRGDEPSQAAVDSKTRAADYIMRSAVASSSSHSGAASSVEIAHDNATDSSDRSSGPRHVAAALPEGHESHSLVHSHNTTHSTHTTTRVGVATTSADVDRSSLQKSVDSLCSRLASIEEPYDRRNYSLHAAQTVSSSVAADPYASASFQFLQSDHERDVDARGRTIVFPEDSQNRIASQYVTHKDWCPALQSHSKRTIAIDEEAVHRPHQSSVPQYYDPANVQRWIHKEFPSRISRKERTALLMQGHHHVDVIFGDEVFRIKGDANPTARPSSLSHRRVDSSHTSAHRIIGGYKMAPAHKEAIQRRSSSLACSHQCPSSLPRSYHTDKVSKLNQYRRGWDNDAALKGVLGKRDATSWEIRTQLDDYRRNTW</sequence>
<dbReference type="VEuPathDB" id="TriTrypDB:BSAL_64085"/>
<dbReference type="AlphaFoldDB" id="A0A0S4IN62"/>
<reference evidence="2" key="1">
    <citation type="submission" date="2015-09" db="EMBL/GenBank/DDBJ databases">
        <authorList>
            <consortium name="Pathogen Informatics"/>
        </authorList>
    </citation>
    <scope>NUCLEOTIDE SEQUENCE [LARGE SCALE GENOMIC DNA]</scope>
    <source>
        <strain evidence="2">Lake Konstanz</strain>
    </source>
</reference>
<protein>
    <submittedName>
        <fullName evidence="1">Uncharacterized protein</fullName>
    </submittedName>
</protein>
<evidence type="ECO:0000313" key="1">
    <source>
        <dbReference type="EMBL" id="CUF61392.1"/>
    </source>
</evidence>